<accession>A0AAN1T0V6</accession>
<feature type="region of interest" description="Disordered" evidence="1">
    <location>
        <begin position="28"/>
        <end position="110"/>
    </location>
</feature>
<feature type="compositionally biased region" description="Low complexity" evidence="1">
    <location>
        <begin position="30"/>
        <end position="41"/>
    </location>
</feature>
<organism evidence="2 3">
    <name type="scientific">Ferrigenium kumadai</name>
    <dbReference type="NCBI Taxonomy" id="1682490"/>
    <lineage>
        <taxon>Bacteria</taxon>
        <taxon>Pseudomonadati</taxon>
        <taxon>Pseudomonadota</taxon>
        <taxon>Betaproteobacteria</taxon>
        <taxon>Nitrosomonadales</taxon>
        <taxon>Gallionellaceae</taxon>
        <taxon>Ferrigenium</taxon>
    </lineage>
</organism>
<evidence type="ECO:0000313" key="2">
    <source>
        <dbReference type="EMBL" id="BBJ00569.1"/>
    </source>
</evidence>
<feature type="compositionally biased region" description="Polar residues" evidence="1">
    <location>
        <begin position="42"/>
        <end position="54"/>
    </location>
</feature>
<gene>
    <name evidence="2" type="ORF">FGKAn22_22610</name>
</gene>
<dbReference type="EMBL" id="AP019536">
    <property type="protein sequence ID" value="BBJ00569.1"/>
    <property type="molecule type" value="Genomic_DNA"/>
</dbReference>
<dbReference type="Proteomes" id="UP001319121">
    <property type="component" value="Chromosome"/>
</dbReference>
<protein>
    <submittedName>
        <fullName evidence="2">Uncharacterized protein</fullName>
    </submittedName>
</protein>
<evidence type="ECO:0000313" key="3">
    <source>
        <dbReference type="Proteomes" id="UP001319121"/>
    </source>
</evidence>
<dbReference type="AlphaFoldDB" id="A0AAN1T0V6"/>
<evidence type="ECO:0000256" key="1">
    <source>
        <dbReference type="SAM" id="MobiDB-lite"/>
    </source>
</evidence>
<sequence>MIISNAMTTTSIAPSTISDVTKANAQPLVSSAQNSQRNQQSTIVQLSTQGQLLNRSDRPGSTGESTEAPSKESSESPAIQFMEGETGGGGAAPQKTASSGVSAYLKTAAA</sequence>
<keyword evidence="3" id="KW-1185">Reference proteome</keyword>
<dbReference type="KEGG" id="fku:FGKAn22_22610"/>
<proteinExistence type="predicted"/>
<name>A0AAN1T0V6_9PROT</name>
<dbReference type="RefSeq" id="WP_212785795.1">
    <property type="nucleotide sequence ID" value="NZ_AP019536.1"/>
</dbReference>
<reference evidence="2 3" key="1">
    <citation type="submission" date="2019-03" db="EMBL/GenBank/DDBJ databases">
        <title>Complete genome sequence of Ferrigenium kumadai strain An22, a microaerophilic iron-oxidizing bacterium isolated from a paddy field soil.</title>
        <authorList>
            <person name="Watanabe T."/>
            <person name="Asakawa S."/>
        </authorList>
    </citation>
    <scope>NUCLEOTIDE SEQUENCE [LARGE SCALE GENOMIC DNA]</scope>
    <source>
        <strain evidence="2 3">An22</strain>
    </source>
</reference>